<evidence type="ECO:0000256" key="2">
    <source>
        <dbReference type="SAM" id="Phobius"/>
    </source>
</evidence>
<name>A0A175VU97_9PEZI</name>
<evidence type="ECO:0000313" key="4">
    <source>
        <dbReference type="EMBL" id="KXX80936.1"/>
    </source>
</evidence>
<comment type="caution">
    <text evidence="3">The sequence shown here is derived from an EMBL/GenBank/DDBJ whole genome shotgun (WGS) entry which is preliminary data.</text>
</comment>
<sequence>MAVRGFQFFVRFIQFCCAAVVLALYAYFIAVLISYDMSIALWVPAVAGISGAGVVYVILALLFLCCLPGHPLPSILFIILDVLFVAAFGYVAVVNRGGASSCEGEVDTAFGRGDANTNILDTGDGASQATPSLQLACKMETACLSVSIVASVFFVVSVFLGVALIHRRRKEKRFGPSPANDYTSGYGKGRKRTDSFSCKGAPTSAAQNSNALPAHTSPDDVRNSYATEQTRVASSGYSAPDGGAGKQGSSFEGNAADNIPAARYPNASSGYRYDNNGGVYQ</sequence>
<feature type="transmembrane region" description="Helical" evidence="2">
    <location>
        <begin position="144"/>
        <end position="165"/>
    </location>
</feature>
<reference evidence="5" key="1">
    <citation type="submission" date="2015-06" db="EMBL/GenBank/DDBJ databases">
        <authorList>
            <person name="van de Sande W.W.J."/>
        </authorList>
    </citation>
    <scope>NUCLEOTIDE SEQUENCE [LARGE SCALE GENOMIC DNA]</scope>
    <source>
        <strain evidence="5">mm55</strain>
    </source>
</reference>
<accession>A0A175VU97</accession>
<keyword evidence="2" id="KW-1133">Transmembrane helix</keyword>
<feature type="transmembrane region" description="Helical" evidence="2">
    <location>
        <begin position="74"/>
        <end position="93"/>
    </location>
</feature>
<keyword evidence="2" id="KW-0472">Membrane</keyword>
<feature type="transmembrane region" description="Helical" evidence="2">
    <location>
        <begin position="39"/>
        <end position="67"/>
    </location>
</feature>
<evidence type="ECO:0000256" key="1">
    <source>
        <dbReference type="SAM" id="MobiDB-lite"/>
    </source>
</evidence>
<dbReference type="EMBL" id="LCTW02000047">
    <property type="protein sequence ID" value="KXX80936.1"/>
    <property type="molecule type" value="Genomic_DNA"/>
</dbReference>
<evidence type="ECO:0000313" key="5">
    <source>
        <dbReference type="Proteomes" id="UP000078237"/>
    </source>
</evidence>
<feature type="compositionally biased region" description="Polar residues" evidence="1">
    <location>
        <begin position="224"/>
        <end position="237"/>
    </location>
</feature>
<dbReference type="VEuPathDB" id="FungiDB:MMYC01_209740"/>
<evidence type="ECO:0008006" key="6">
    <source>
        <dbReference type="Google" id="ProtNLM"/>
    </source>
</evidence>
<dbReference type="Proteomes" id="UP000078237">
    <property type="component" value="Unassembled WGS sequence"/>
</dbReference>
<feature type="region of interest" description="Disordered" evidence="1">
    <location>
        <begin position="173"/>
        <end position="281"/>
    </location>
</feature>
<protein>
    <recommendedName>
        <fullName evidence="6">MARVEL domain-containing protein</fullName>
    </recommendedName>
</protein>
<dbReference type="PANTHER" id="PTHR37451">
    <property type="entry name" value="MARVEL DOMAIN"/>
    <property type="match status" value="1"/>
</dbReference>
<reference evidence="3" key="2">
    <citation type="submission" date="2015-06" db="EMBL/GenBank/DDBJ databases">
        <authorList>
            <person name="Hoefler B.C."/>
            <person name="Straight P.D."/>
        </authorList>
    </citation>
    <scope>NUCLEOTIDE SEQUENCE [LARGE SCALE GENOMIC DNA]</scope>
    <source>
        <strain evidence="3">Mm55</strain>
    </source>
</reference>
<dbReference type="AlphaFoldDB" id="A0A175VU97"/>
<feature type="transmembrane region" description="Helical" evidence="2">
    <location>
        <begin position="12"/>
        <end position="33"/>
    </location>
</feature>
<reference evidence="3 5" key="3">
    <citation type="submission" date="2016-01" db="EMBL/GenBank/DDBJ databases">
        <title>Madurella mycetomatis genome sequencing.</title>
        <authorList>
            <person name="Van De Sande W."/>
        </authorList>
    </citation>
    <scope>NUCLEOTIDE SEQUENCE [LARGE SCALE GENOMIC DNA]</scope>
    <source>
        <strain evidence="5">mm55</strain>
        <strain evidence="3">Mm55</strain>
    </source>
</reference>
<keyword evidence="2" id="KW-0812">Transmembrane</keyword>
<dbReference type="PANTHER" id="PTHR37451:SF1">
    <property type="entry name" value="MARVEL DOMAIN-CONTAINING PROTEIN"/>
    <property type="match status" value="1"/>
</dbReference>
<organism evidence="3 5">
    <name type="scientific">Madurella mycetomatis</name>
    <dbReference type="NCBI Taxonomy" id="100816"/>
    <lineage>
        <taxon>Eukaryota</taxon>
        <taxon>Fungi</taxon>
        <taxon>Dikarya</taxon>
        <taxon>Ascomycota</taxon>
        <taxon>Pezizomycotina</taxon>
        <taxon>Sordariomycetes</taxon>
        <taxon>Sordariomycetidae</taxon>
        <taxon>Sordariales</taxon>
        <taxon>Sordariales incertae sedis</taxon>
        <taxon>Madurella</taxon>
    </lineage>
</organism>
<proteinExistence type="predicted"/>
<dbReference type="OrthoDB" id="5342507at2759"/>
<gene>
    <name evidence="4" type="ORF">MMYC01_203559</name>
    <name evidence="3" type="ORF">MMYC01_209740</name>
</gene>
<dbReference type="VEuPathDB" id="FungiDB:MMYC01_203559"/>
<keyword evidence="5" id="KW-1185">Reference proteome</keyword>
<dbReference type="EMBL" id="LCTW02000336">
    <property type="protein sequence ID" value="KXX74600.1"/>
    <property type="molecule type" value="Genomic_DNA"/>
</dbReference>
<evidence type="ECO:0000313" key="3">
    <source>
        <dbReference type="EMBL" id="KXX74600.1"/>
    </source>
</evidence>